<gene>
    <name evidence="2" type="ORF">AADA34_00615</name>
</gene>
<dbReference type="InterPro" id="IPR036291">
    <property type="entry name" value="NAD(P)-bd_dom_sf"/>
</dbReference>
<dbReference type="Proteomes" id="UP001380601">
    <property type="component" value="Unassembled WGS sequence"/>
</dbReference>
<dbReference type="Pfam" id="PF01370">
    <property type="entry name" value="Epimerase"/>
    <property type="match status" value="1"/>
</dbReference>
<dbReference type="Gene3D" id="3.40.50.720">
    <property type="entry name" value="NAD(P)-binding Rossmann-like Domain"/>
    <property type="match status" value="1"/>
</dbReference>
<evidence type="ECO:0000313" key="2">
    <source>
        <dbReference type="EMBL" id="MEL0537224.1"/>
    </source>
</evidence>
<accession>A0ABU9EVE8</accession>
<proteinExistence type="predicted"/>
<evidence type="ECO:0000259" key="1">
    <source>
        <dbReference type="Pfam" id="PF01370"/>
    </source>
</evidence>
<dbReference type="InterPro" id="IPR001509">
    <property type="entry name" value="Epimerase_deHydtase"/>
</dbReference>
<comment type="caution">
    <text evidence="2">The sequence shown here is derived from an EMBL/GenBank/DDBJ whole genome shotgun (WGS) entry which is preliminary data.</text>
</comment>
<evidence type="ECO:0000313" key="3">
    <source>
        <dbReference type="Proteomes" id="UP001380601"/>
    </source>
</evidence>
<keyword evidence="3" id="KW-1185">Reference proteome</keyword>
<name>A0ABU9EVE8_9STAP</name>
<dbReference type="RefSeq" id="WP_341610926.1">
    <property type="nucleotide sequence ID" value="NZ_JBBWSC010000001.1"/>
</dbReference>
<dbReference type="SUPFAM" id="SSF51735">
    <property type="entry name" value="NAD(P)-binding Rossmann-fold domains"/>
    <property type="match status" value="1"/>
</dbReference>
<reference evidence="2 3" key="1">
    <citation type="submission" date="2024-04" db="EMBL/GenBank/DDBJ databases">
        <title>Staphylococcus debuckii a clinical isolate.</title>
        <authorList>
            <person name="Magnan C."/>
            <person name="Plumet L."/>
            <person name="Morsli M."/>
            <person name="Molle V."/>
            <person name="Lavigne J.-P."/>
        </authorList>
    </citation>
    <scope>NUCLEOTIDE SEQUENCE [LARGE SCALE GENOMIC DNA]</scope>
    <source>
        <strain evidence="2 3">NSD001</strain>
    </source>
</reference>
<organism evidence="2 3">
    <name type="scientific">Staphylococcus debuckii</name>
    <dbReference type="NCBI Taxonomy" id="2044912"/>
    <lineage>
        <taxon>Bacteria</taxon>
        <taxon>Bacillati</taxon>
        <taxon>Bacillota</taxon>
        <taxon>Bacilli</taxon>
        <taxon>Bacillales</taxon>
        <taxon>Staphylococcaceae</taxon>
        <taxon>Staphylococcus</taxon>
    </lineage>
</organism>
<dbReference type="EMBL" id="JBBWSC010000001">
    <property type="protein sequence ID" value="MEL0537224.1"/>
    <property type="molecule type" value="Genomic_DNA"/>
</dbReference>
<sequence length="305" mass="34685">MQTVLGSNGQIGQEIAKELYKNYTKDIRLVSRKPHKIHDTDEAVPADLMKYEDTLKAIEGSDVVYFAVGLPADSEMWEKRFPVMMENVIKACAETHSKLAFFDNTYMYEKNANVQTESSPFVPVGRKSKARAKMAEMLLTAMKEGKIEALIGRAPEFYGPDLTQSITNSLVFNRVKADKKAIIPISASVLRTLIWTPDASRALAILGNTPDAFGQTWHLPTDKSVTYKKLIEITEEVTGKNIKYTVLPMWAFKIGSLFNGQVKELMELLPRYKYNNIFNSDKFKKRFPEFKVTTYKEGIQQVFKK</sequence>
<protein>
    <submittedName>
        <fullName evidence="2">NAD-dependent epimerase/dehydratase family protein</fullName>
    </submittedName>
</protein>
<feature type="domain" description="NAD-dependent epimerase/dehydratase" evidence="1">
    <location>
        <begin position="4"/>
        <end position="212"/>
    </location>
</feature>